<comment type="caution">
    <text evidence="1">The sequence shown here is derived from an EMBL/GenBank/DDBJ whole genome shotgun (WGS) entry which is preliminary data.</text>
</comment>
<name>A0A397SMC7_9GLOM</name>
<dbReference type="Proteomes" id="UP000265703">
    <property type="component" value="Unassembled WGS sequence"/>
</dbReference>
<dbReference type="AlphaFoldDB" id="A0A397SMC7"/>
<evidence type="ECO:0000313" key="2">
    <source>
        <dbReference type="Proteomes" id="UP000265703"/>
    </source>
</evidence>
<proteinExistence type="predicted"/>
<reference evidence="1 2" key="1">
    <citation type="submission" date="2018-06" db="EMBL/GenBank/DDBJ databases">
        <title>Comparative genomics reveals the genomic features of Rhizophagus irregularis, R. cerebriforme, R. diaphanum and Gigaspora rosea, and their symbiotic lifestyle signature.</title>
        <authorList>
            <person name="Morin E."/>
            <person name="San Clemente H."/>
            <person name="Chen E.C.H."/>
            <person name="De La Providencia I."/>
            <person name="Hainaut M."/>
            <person name="Kuo A."/>
            <person name="Kohler A."/>
            <person name="Murat C."/>
            <person name="Tang N."/>
            <person name="Roy S."/>
            <person name="Loubradou J."/>
            <person name="Henrissat B."/>
            <person name="Grigoriev I.V."/>
            <person name="Corradi N."/>
            <person name="Roux C."/>
            <person name="Martin F.M."/>
        </authorList>
    </citation>
    <scope>NUCLEOTIDE SEQUENCE [LARGE SCALE GENOMIC DNA]</scope>
    <source>
        <strain evidence="1 2">DAOM 227022</strain>
    </source>
</reference>
<protein>
    <submittedName>
        <fullName evidence="1">Uncharacterized protein</fullName>
    </submittedName>
</protein>
<keyword evidence="2" id="KW-1185">Reference proteome</keyword>
<evidence type="ECO:0000313" key="1">
    <source>
        <dbReference type="EMBL" id="RIA87273.1"/>
    </source>
</evidence>
<dbReference type="OrthoDB" id="2438793at2759"/>
<sequence length="114" mass="13240">MNRHVDDIKPKKTYFNGWCRYGYEVKSEDLMKYHWNNKCSKAKIENGYAGLILTPNKSKNIIPIKPMKIKDSTPSLIRNLWNDRSNMPNISSRTTLGDLVEAYFNSVQTNVGRK</sequence>
<gene>
    <name evidence="1" type="ORF">C1645_828030</name>
</gene>
<organism evidence="1 2">
    <name type="scientific">Glomus cerebriforme</name>
    <dbReference type="NCBI Taxonomy" id="658196"/>
    <lineage>
        <taxon>Eukaryota</taxon>
        <taxon>Fungi</taxon>
        <taxon>Fungi incertae sedis</taxon>
        <taxon>Mucoromycota</taxon>
        <taxon>Glomeromycotina</taxon>
        <taxon>Glomeromycetes</taxon>
        <taxon>Glomerales</taxon>
        <taxon>Glomeraceae</taxon>
        <taxon>Glomus</taxon>
    </lineage>
</organism>
<accession>A0A397SMC7</accession>
<dbReference type="EMBL" id="QKYT01000317">
    <property type="protein sequence ID" value="RIA87273.1"/>
    <property type="molecule type" value="Genomic_DNA"/>
</dbReference>